<gene>
    <name evidence="1" type="ORF">DFP99_1177</name>
</gene>
<organism evidence="1 2">
    <name type="scientific">Weissella soli</name>
    <dbReference type="NCBI Taxonomy" id="155866"/>
    <lineage>
        <taxon>Bacteria</taxon>
        <taxon>Bacillati</taxon>
        <taxon>Bacillota</taxon>
        <taxon>Bacilli</taxon>
        <taxon>Lactobacillales</taxon>
        <taxon>Lactobacillaceae</taxon>
        <taxon>Weissella</taxon>
    </lineage>
</organism>
<name>A0A288QYV2_9LACO</name>
<comment type="caution">
    <text evidence="1">The sequence shown here is derived from an EMBL/GenBank/DDBJ whole genome shotgun (WGS) entry which is preliminary data.</text>
</comment>
<dbReference type="OrthoDB" id="570545at2"/>
<protein>
    <submittedName>
        <fullName evidence="1">Poly(Glycerol-phosphate) alpha-glucosyltransferase</fullName>
    </submittedName>
</protein>
<dbReference type="Pfam" id="PF00534">
    <property type="entry name" value="Glycos_transf_1"/>
    <property type="match status" value="1"/>
</dbReference>
<evidence type="ECO:0000313" key="2">
    <source>
        <dbReference type="Proteomes" id="UP000254912"/>
    </source>
</evidence>
<dbReference type="Proteomes" id="UP000254912">
    <property type="component" value="Unassembled WGS sequence"/>
</dbReference>
<keyword evidence="1" id="KW-0808">Transferase</keyword>
<dbReference type="RefSeq" id="WP_070230603.1">
    <property type="nucleotide sequence ID" value="NZ_BJYO01000009.1"/>
</dbReference>
<dbReference type="PANTHER" id="PTHR12526">
    <property type="entry name" value="GLYCOSYLTRANSFERASE"/>
    <property type="match status" value="1"/>
</dbReference>
<keyword evidence="2" id="KW-1185">Reference proteome</keyword>
<sequence length="503" mass="56296">MNYFVSENIFTFNSGTEHGQAKRTKLFNEHGQGAIYVTRNYNRFLHRDVAAVDLDMSQVLNMYDYFQGVTNVTRKEQALRLLDQIPLAEYHIVGHGPNYSTINHAGREMAKITVMPATVGLVNEIIYYDAAGNTTVRENFDWRGFKSSVDYFNPDGSLAVQQFLNLAGTPVLEIIHMDVNGTRYPTMWKLLNFQGRNIRFDSQDALFTFFLSDLANQNPGSNFISDRRSLDRVVADIAGTTNKYAYLHDIHTPDVAHPQRGKLYDAYRVVLEERAMDFKAIFTPTAEQARDLKLRFPKATFKAAPDTYVDNAILAQPLTGLTERVRHRIAYVGRLSPEKRPEDAIKVLAKVRTVVPDATLELIGYAANTEIRSNLDRLAQELGVTDQVIFTAYGDYGRVNAVLNTAQVLVQTSLGEGFGMNLVEAFAHGVPVVTYDINYGAKKLVTDGSDGYVVPSGSVNQMAQRVIALFNDEAMWLAASTAAYTKARQYNGDAMYTAWQAVL</sequence>
<dbReference type="AlphaFoldDB" id="A0A288QYV2"/>
<dbReference type="Gene3D" id="3.40.50.2000">
    <property type="entry name" value="Glycogen Phosphorylase B"/>
    <property type="match status" value="3"/>
</dbReference>
<dbReference type="InterPro" id="IPR001296">
    <property type="entry name" value="Glyco_trans_1"/>
</dbReference>
<dbReference type="GO" id="GO:0016757">
    <property type="term" value="F:glycosyltransferase activity"/>
    <property type="evidence" value="ECO:0007669"/>
    <property type="project" value="InterPro"/>
</dbReference>
<dbReference type="GeneID" id="94546616"/>
<evidence type="ECO:0000313" key="1">
    <source>
        <dbReference type="EMBL" id="RDL05237.1"/>
    </source>
</evidence>
<reference evidence="1 2" key="1">
    <citation type="submission" date="2018-07" db="EMBL/GenBank/DDBJ databases">
        <title>Genomic Encyclopedia of Type Strains, Phase III (KMG-III): the genomes of soil and plant-associated and newly described type strains.</title>
        <authorList>
            <person name="Whitman W."/>
        </authorList>
    </citation>
    <scope>NUCLEOTIDE SEQUENCE [LARGE SCALE GENOMIC DNA]</scope>
    <source>
        <strain evidence="1 2">CECT 7031</strain>
    </source>
</reference>
<proteinExistence type="predicted"/>
<dbReference type="PANTHER" id="PTHR12526:SF630">
    <property type="entry name" value="GLYCOSYLTRANSFERASE"/>
    <property type="match status" value="1"/>
</dbReference>
<accession>A0A288QYV2</accession>
<dbReference type="SUPFAM" id="SSF53756">
    <property type="entry name" value="UDP-Glycosyltransferase/glycogen phosphorylase"/>
    <property type="match status" value="1"/>
</dbReference>
<dbReference type="KEGG" id="wso:WSWS_01431"/>
<dbReference type="EMBL" id="QRAS01000003">
    <property type="protein sequence ID" value="RDL05237.1"/>
    <property type="molecule type" value="Genomic_DNA"/>
</dbReference>